<evidence type="ECO:0000313" key="13">
    <source>
        <dbReference type="EMBL" id="SQB63297.1"/>
    </source>
</evidence>
<dbReference type="Gene3D" id="1.10.1040.10">
    <property type="entry name" value="N-(1-d-carboxylethyl)-l-norvaline Dehydrogenase, domain 2"/>
    <property type="match status" value="1"/>
</dbReference>
<feature type="active site" description="Proton donor" evidence="8">
    <location>
        <position position="191"/>
    </location>
</feature>
<reference evidence="12 15" key="2">
    <citation type="submission" date="2020-04" db="EMBL/GenBank/DDBJ databases">
        <title>Antimicrobial susceptibility and clonality of vaginal-derived multi-drug resistant Mobiluncus isolates in China.</title>
        <authorList>
            <person name="Zhang X."/>
        </authorList>
    </citation>
    <scope>NUCLEOTIDE SEQUENCE [LARGE SCALE GENOMIC DNA]</scope>
    <source>
        <strain evidence="12 15">19</strain>
    </source>
</reference>
<evidence type="ECO:0000256" key="6">
    <source>
        <dbReference type="ARBA" id="ARBA00023126"/>
    </source>
</evidence>
<dbReference type="Pfam" id="PF00393">
    <property type="entry name" value="6PGD"/>
    <property type="match status" value="1"/>
</dbReference>
<dbReference type="SMART" id="SM01350">
    <property type="entry name" value="6PGD"/>
    <property type="match status" value="1"/>
</dbReference>
<feature type="binding site" description="in other chain" evidence="9">
    <location>
        <begin position="187"/>
        <end position="188"/>
    </location>
    <ligand>
        <name>substrate</name>
        <note>ligand shared between dimeric partners</note>
    </ligand>
</feature>
<dbReference type="GeneID" id="55564787"/>
<comment type="pathway">
    <text evidence="7 10">Carbohydrate degradation; pentose phosphate pathway; D-ribulose 5-phosphate from D-glucose 6-phosphate (oxidative stage): step 3/3.</text>
</comment>
<dbReference type="FunFam" id="1.10.1040.10:FF:000032">
    <property type="entry name" value="6-phosphogluconate dehydrogenase, decarboxylating"/>
    <property type="match status" value="1"/>
</dbReference>
<dbReference type="NCBIfam" id="TIGR00873">
    <property type="entry name" value="gnd"/>
    <property type="match status" value="1"/>
</dbReference>
<evidence type="ECO:0000313" key="12">
    <source>
        <dbReference type="EMBL" id="NMW86193.1"/>
    </source>
</evidence>
<evidence type="ECO:0000313" key="15">
    <source>
        <dbReference type="Proteomes" id="UP000553981"/>
    </source>
</evidence>
<evidence type="ECO:0000259" key="11">
    <source>
        <dbReference type="SMART" id="SM01350"/>
    </source>
</evidence>
<feature type="binding site" description="in other chain" evidence="9">
    <location>
        <position position="192"/>
    </location>
    <ligand>
        <name>substrate</name>
        <note>ligand shared between dimeric partners</note>
    </ligand>
</feature>
<evidence type="ECO:0000256" key="5">
    <source>
        <dbReference type="ARBA" id="ARBA00023064"/>
    </source>
</evidence>
<comment type="subunit">
    <text evidence="2 7">Homodimer.</text>
</comment>
<dbReference type="Proteomes" id="UP000250245">
    <property type="component" value="Unassembled WGS sequence"/>
</dbReference>
<dbReference type="RefSeq" id="WP_004007867.1">
    <property type="nucleotide sequence ID" value="NZ_CP068112.1"/>
</dbReference>
<feature type="binding site" description="in other chain" evidence="9">
    <location>
        <position position="104"/>
    </location>
    <ligand>
        <name>substrate</name>
        <note>ligand shared between dimeric partners</note>
    </ligand>
</feature>
<evidence type="ECO:0000256" key="3">
    <source>
        <dbReference type="ARBA" id="ARBA00022857"/>
    </source>
</evidence>
<keyword evidence="5 10" id="KW-0311">Gluconate utilization</keyword>
<feature type="binding site" evidence="9">
    <location>
        <position position="447"/>
    </location>
    <ligand>
        <name>substrate</name>
        <note>ligand shared between dimeric partners</note>
    </ligand>
</feature>
<proteinExistence type="inferred from homology"/>
<dbReference type="EMBL" id="JABCUI010000001">
    <property type="protein sequence ID" value="NMW86193.1"/>
    <property type="molecule type" value="Genomic_DNA"/>
</dbReference>
<keyword evidence="4 7" id="KW-0560">Oxidoreductase</keyword>
<dbReference type="PANTHER" id="PTHR11811">
    <property type="entry name" value="6-PHOSPHOGLUCONATE DEHYDROGENASE"/>
    <property type="match status" value="1"/>
</dbReference>
<dbReference type="InterPro" id="IPR013328">
    <property type="entry name" value="6PGD_dom2"/>
</dbReference>
<protein>
    <recommendedName>
        <fullName evidence="7 10">6-phosphogluconate dehydrogenase, decarboxylating</fullName>
        <ecNumber evidence="7 10">1.1.1.44</ecNumber>
    </recommendedName>
</protein>
<dbReference type="AlphaFoldDB" id="A0A2X2YIB0"/>
<evidence type="ECO:0000256" key="2">
    <source>
        <dbReference type="ARBA" id="ARBA00011738"/>
    </source>
</evidence>
<dbReference type="GO" id="GO:0006098">
    <property type="term" value="P:pentose-phosphate shunt"/>
    <property type="evidence" value="ECO:0007669"/>
    <property type="project" value="UniProtKB-UniPathway"/>
</dbReference>
<dbReference type="GO" id="GO:0004616">
    <property type="term" value="F:phosphogluconate dehydrogenase (decarboxylating) activity"/>
    <property type="evidence" value="ECO:0007669"/>
    <property type="project" value="UniProtKB-EC"/>
</dbReference>
<evidence type="ECO:0000313" key="14">
    <source>
        <dbReference type="Proteomes" id="UP000250245"/>
    </source>
</evidence>
<comment type="similarity">
    <text evidence="1 7 10">Belongs to the 6-phosphogluconate dehydrogenase family.</text>
</comment>
<dbReference type="OMA" id="CVTHVGP"/>
<evidence type="ECO:0000256" key="9">
    <source>
        <dbReference type="PIRSR" id="PIRSR000109-2"/>
    </source>
</evidence>
<evidence type="ECO:0000256" key="10">
    <source>
        <dbReference type="RuleBase" id="RU000485"/>
    </source>
</evidence>
<organism evidence="13 14">
    <name type="scientific">Mobiluncus curtisii</name>
    <dbReference type="NCBI Taxonomy" id="2051"/>
    <lineage>
        <taxon>Bacteria</taxon>
        <taxon>Bacillati</taxon>
        <taxon>Actinomycetota</taxon>
        <taxon>Actinomycetes</taxon>
        <taxon>Actinomycetales</taxon>
        <taxon>Actinomycetaceae</taxon>
        <taxon>Mobiluncus</taxon>
    </lineage>
</organism>
<feature type="binding site" description="in other chain" evidence="9">
    <location>
        <begin position="130"/>
        <end position="132"/>
    </location>
    <ligand>
        <name>substrate</name>
        <note>ligand shared between dimeric partners</note>
    </ligand>
</feature>
<evidence type="ECO:0000256" key="7">
    <source>
        <dbReference type="PIRNR" id="PIRNR000109"/>
    </source>
</evidence>
<dbReference type="PRINTS" id="PR00076">
    <property type="entry name" value="6PGDHDRGNASE"/>
</dbReference>
<feature type="domain" description="6-phosphogluconate dehydrogenase C-terminal" evidence="11">
    <location>
        <begin position="180"/>
        <end position="469"/>
    </location>
</feature>
<dbReference type="GO" id="GO:0019521">
    <property type="term" value="P:D-gluconate metabolic process"/>
    <property type="evidence" value="ECO:0007669"/>
    <property type="project" value="UniProtKB-KW"/>
</dbReference>
<feature type="binding site" description="in other chain" evidence="9">
    <location>
        <position position="262"/>
    </location>
    <ligand>
        <name>substrate</name>
        <note>ligand shared between dimeric partners</note>
    </ligand>
</feature>
<dbReference type="SUPFAM" id="SSF51735">
    <property type="entry name" value="NAD(P)-binding Rossmann-fold domains"/>
    <property type="match status" value="1"/>
</dbReference>
<dbReference type="Pfam" id="PF03446">
    <property type="entry name" value="NAD_binding_2"/>
    <property type="match status" value="1"/>
</dbReference>
<dbReference type="Gene3D" id="1.20.5.320">
    <property type="entry name" value="6-Phosphogluconate Dehydrogenase, domain 3"/>
    <property type="match status" value="1"/>
</dbReference>
<dbReference type="InterPro" id="IPR006114">
    <property type="entry name" value="6PGDH_C"/>
</dbReference>
<feature type="binding site" description="in other chain" evidence="9">
    <location>
        <position position="289"/>
    </location>
    <ligand>
        <name>substrate</name>
        <note>ligand shared between dimeric partners</note>
    </ligand>
</feature>
<dbReference type="NCBIfam" id="NF006765">
    <property type="entry name" value="PRK09287.1"/>
    <property type="match status" value="1"/>
</dbReference>
<dbReference type="InterPro" id="IPR008927">
    <property type="entry name" value="6-PGluconate_DH-like_C_sf"/>
</dbReference>
<dbReference type="InterPro" id="IPR036291">
    <property type="entry name" value="NAD(P)-bd_dom_sf"/>
</dbReference>
<dbReference type="EC" id="1.1.1.44" evidence="7 10"/>
<feature type="binding site" evidence="9">
    <location>
        <position position="453"/>
    </location>
    <ligand>
        <name>substrate</name>
        <note>ligand shared between dimeric partners</note>
    </ligand>
</feature>
<dbReference type="InterPro" id="IPR006113">
    <property type="entry name" value="6PGDH_Gnd/GntZ"/>
</dbReference>
<name>A0A2X2YIB0_9ACTO</name>
<dbReference type="UniPathway" id="UPA00115">
    <property type="reaction ID" value="UER00410"/>
</dbReference>
<accession>A0A2X2YIB0</accession>
<feature type="active site" description="Proton acceptor" evidence="8">
    <location>
        <position position="184"/>
    </location>
</feature>
<gene>
    <name evidence="13" type="primary">yqjI</name>
    <name evidence="12" type="synonym">gndA</name>
    <name evidence="12" type="ORF">HHJ67_00230</name>
    <name evidence="13" type="ORF">NCTC11820_00061</name>
</gene>
<evidence type="ECO:0000256" key="8">
    <source>
        <dbReference type="PIRSR" id="PIRSR000109-1"/>
    </source>
</evidence>
<dbReference type="SUPFAM" id="SSF48179">
    <property type="entry name" value="6-phosphogluconate dehydrogenase C-terminal domain-like"/>
    <property type="match status" value="1"/>
</dbReference>
<dbReference type="Gene3D" id="3.40.50.720">
    <property type="entry name" value="NAD(P)-binding Rossmann-like Domain"/>
    <property type="match status" value="1"/>
</dbReference>
<evidence type="ECO:0000256" key="1">
    <source>
        <dbReference type="ARBA" id="ARBA00008419"/>
    </source>
</evidence>
<keyword evidence="3 7" id="KW-0521">NADP</keyword>
<sequence length="479" mass="51537">MTGKADVAVIGTGVMGRSLARNFARHGHTVALFDVAPGRAAQVAQEHSAEGNFIPAQDPAELAQSMSTPRVAILLVPAGEPTDQAIDMLCEVFSAGDIIVDMGNSFYVDTERREKLVTQRDLHFVGCGISGGESGALNGPAIMPGGAQKAYERLGPLLESISAQYQGEPCCTWVGPGGAGHYVKMVHNGIEYADMELLSEAYQLLRYRNGMSPKEISEVFSRWNEGPLHSYLLEISADILQHTDAKTHQPCIDIICDEAGQKGTGSWTVQNALTLGAGSTIIAAATFARAVSSQRVHRDLARGVLGEWVPDTAPGGSDLLDNLEKAVYGAKIVAYSQGLSQIRTACKEYGWTVDLAKLASIWRAGCIIQAQLLQDIMETYQDGDFDTPLLLKPAISAVIKDALPAWRAVVSDSIKAGIALPALSAGLAYLDSLRCPSLPTALVQAQRDFFGAHTYRRRDCEGSFHTRWENPQRPEIALS</sequence>
<dbReference type="Proteomes" id="UP000553981">
    <property type="component" value="Unassembled WGS sequence"/>
</dbReference>
<dbReference type="EMBL" id="UASJ01000001">
    <property type="protein sequence ID" value="SQB63297.1"/>
    <property type="molecule type" value="Genomic_DNA"/>
</dbReference>
<comment type="function">
    <text evidence="7">Catalyzes the oxidative decarboxylation of 6-phosphogluconate to ribulose 5-phosphate and CO(2), with concomitant reduction of NADP to NADPH.</text>
</comment>
<dbReference type="InterPro" id="IPR006183">
    <property type="entry name" value="Pgluconate_DH"/>
</dbReference>
<dbReference type="InterPro" id="IPR006184">
    <property type="entry name" value="6PGdom_BS"/>
</dbReference>
<comment type="catalytic activity">
    <reaction evidence="7 10">
        <text>6-phospho-D-gluconate + NADP(+) = D-ribulose 5-phosphate + CO2 + NADPH</text>
        <dbReference type="Rhea" id="RHEA:10116"/>
        <dbReference type="ChEBI" id="CHEBI:16526"/>
        <dbReference type="ChEBI" id="CHEBI:57783"/>
        <dbReference type="ChEBI" id="CHEBI:58121"/>
        <dbReference type="ChEBI" id="CHEBI:58349"/>
        <dbReference type="ChEBI" id="CHEBI:58759"/>
        <dbReference type="EC" id="1.1.1.44"/>
    </reaction>
</comment>
<dbReference type="PROSITE" id="PS00461">
    <property type="entry name" value="6PGD"/>
    <property type="match status" value="1"/>
</dbReference>
<evidence type="ECO:0000256" key="4">
    <source>
        <dbReference type="ARBA" id="ARBA00023002"/>
    </source>
</evidence>
<keyword evidence="6 7" id="KW-0570">Pentose shunt</keyword>
<dbReference type="InterPro" id="IPR006115">
    <property type="entry name" value="6PGDH_NADP-bd"/>
</dbReference>
<reference evidence="13 14" key="1">
    <citation type="submission" date="2018-06" db="EMBL/GenBank/DDBJ databases">
        <authorList>
            <consortium name="Pathogen Informatics"/>
            <person name="Doyle S."/>
        </authorList>
    </citation>
    <scope>NUCLEOTIDE SEQUENCE [LARGE SCALE GENOMIC DNA]</scope>
    <source>
        <strain evidence="13 14">NCTC11820</strain>
    </source>
</reference>
<dbReference type="GO" id="GO:0050661">
    <property type="term" value="F:NADP binding"/>
    <property type="evidence" value="ECO:0007669"/>
    <property type="project" value="InterPro"/>
</dbReference>
<dbReference type="PIRSF" id="PIRSF000109">
    <property type="entry name" value="6PGD"/>
    <property type="match status" value="1"/>
</dbReference>